<dbReference type="EMBL" id="CP002551">
    <property type="protein sequence ID" value="ADZ09567.1"/>
    <property type="molecule type" value="Genomic_DNA"/>
</dbReference>
<dbReference type="KEGG" id="mel:Metbo_1326"/>
<organism evidence="1 2">
    <name type="scientific">Methanobacterium lacus (strain AL-21)</name>
    <dbReference type="NCBI Taxonomy" id="877455"/>
    <lineage>
        <taxon>Archaea</taxon>
        <taxon>Methanobacteriati</taxon>
        <taxon>Methanobacteriota</taxon>
        <taxon>Methanomada group</taxon>
        <taxon>Methanobacteria</taxon>
        <taxon>Methanobacteriales</taxon>
        <taxon>Methanobacteriaceae</taxon>
        <taxon>Methanobacterium</taxon>
    </lineage>
</organism>
<dbReference type="OrthoDB" id="376140at2157"/>
<evidence type="ECO:0000313" key="2">
    <source>
        <dbReference type="Proteomes" id="UP000007490"/>
    </source>
</evidence>
<dbReference type="RefSeq" id="WP_013644918.1">
    <property type="nucleotide sequence ID" value="NC_015216.1"/>
</dbReference>
<keyword evidence="2" id="KW-1185">Reference proteome</keyword>
<proteinExistence type="predicted"/>
<sequence>MTKINKEQEPSLNTLNRVLNGTLDIRNEYIIAYEGELPRLAVYLIQHDIPFEFSTKGRQIKIPIENVHIESNEIENNIT</sequence>
<gene>
    <name evidence="1" type="ordered locus">Metbo_1326</name>
</gene>
<dbReference type="HOGENOM" id="CLU_2597752_0_0_2"/>
<reference evidence="2" key="1">
    <citation type="submission" date="2011-02" db="EMBL/GenBank/DDBJ databases">
        <title>Complete sequence of Methanobacterium sp. AL-21.</title>
        <authorList>
            <consortium name="US DOE Joint Genome Institute"/>
            <person name="Lucas S."/>
            <person name="Copeland A."/>
            <person name="Lapidus A."/>
            <person name="Cheng J.-F."/>
            <person name="Goodwin L."/>
            <person name="Pitluck S."/>
            <person name="Chertkov O."/>
            <person name="Detter J.C."/>
            <person name="Han C."/>
            <person name="Tapia R."/>
            <person name="Land M."/>
            <person name="Hauser L."/>
            <person name="Kyrpides N."/>
            <person name="Ivanova N."/>
            <person name="Mikhailova N."/>
            <person name="Pagani I."/>
            <person name="Cadillo-Quiroz H."/>
            <person name="Imachi H."/>
            <person name="Zinder S."/>
            <person name="Liu W."/>
            <person name="Woyke T."/>
        </authorList>
    </citation>
    <scope>NUCLEOTIDE SEQUENCE [LARGE SCALE GENOMIC DNA]</scope>
    <source>
        <strain evidence="2">AL-21</strain>
    </source>
</reference>
<dbReference type="Proteomes" id="UP000007490">
    <property type="component" value="Chromosome"/>
</dbReference>
<accession>F0T7J9</accession>
<reference evidence="1 2" key="2">
    <citation type="journal article" date="2014" name="Int. J. Syst. Evol. Microbiol.">
        <title>Methanobacterium paludis sp. nov. and a novel strain of Methanobacterium lacus isolated from northern peatlands.</title>
        <authorList>
            <person name="Cadillo-Quiroz H."/>
            <person name="Brauer S.L."/>
            <person name="Goodson N."/>
            <person name="Yavitt J.B."/>
            <person name="Zinder S.H."/>
        </authorList>
    </citation>
    <scope>NUCLEOTIDE SEQUENCE [LARGE SCALE GENOMIC DNA]</scope>
    <source>
        <strain evidence="1 2">AL-21</strain>
    </source>
</reference>
<protein>
    <submittedName>
        <fullName evidence="1">Uncharacterized protein</fullName>
    </submittedName>
</protein>
<evidence type="ECO:0000313" key="1">
    <source>
        <dbReference type="EMBL" id="ADZ09567.1"/>
    </source>
</evidence>
<dbReference type="GeneID" id="10277777"/>
<dbReference type="AlphaFoldDB" id="F0T7J9"/>
<name>F0T7J9_METLA</name>